<comment type="subcellular location">
    <subcellularLocation>
        <location evidence="1 7">Cell membrane</location>
        <topology evidence="1 7">Multi-pass membrane protein</topology>
    </subcellularLocation>
</comment>
<dbReference type="PROSITE" id="PS50928">
    <property type="entry name" value="ABC_TM1"/>
    <property type="match status" value="1"/>
</dbReference>
<dbReference type="CDD" id="cd06261">
    <property type="entry name" value="TM_PBP2"/>
    <property type="match status" value="1"/>
</dbReference>
<dbReference type="InterPro" id="IPR000515">
    <property type="entry name" value="MetI-like"/>
</dbReference>
<protein>
    <submittedName>
        <fullName evidence="9">Carbohydrate ABC transporter permease</fullName>
    </submittedName>
</protein>
<comment type="caution">
    <text evidence="9">The sequence shown here is derived from an EMBL/GenBank/DDBJ whole genome shotgun (WGS) entry which is preliminary data.</text>
</comment>
<evidence type="ECO:0000256" key="6">
    <source>
        <dbReference type="ARBA" id="ARBA00023136"/>
    </source>
</evidence>
<sequence length="271" mass="30369">MKRLLQALLTLFTYLLAIVYFFPVLWMFLTGFKQEGQAAAMPPTLFFKPTLDNYRIIWDAGAGEYLQNSAVVSISSTLLALLLGVPAAYVLAMYKLRKGDDILFWFISTKMLPAVGVIVPVYLVVKNLNMLDSLYTLILLYTAMNVPLVVWMMRSFFKDVPHETIEAYQIDGASGLQGFYKVTLPLVRPGIISTSLLCLVFVWNEFFFGVSLTYTHAATIPVFMSTFMTQEGLFWAKMSSVATMAVLPSLILGWFTQKQLVRGLTMGAVKG</sequence>
<comment type="similarity">
    <text evidence="7">Belongs to the binding-protein-dependent transport system permease family.</text>
</comment>
<dbReference type="Pfam" id="PF00528">
    <property type="entry name" value="BPD_transp_1"/>
    <property type="match status" value="1"/>
</dbReference>
<name>A0A926KSA3_9BACL</name>
<dbReference type="PANTHER" id="PTHR32243">
    <property type="entry name" value="MALTOSE TRANSPORT SYSTEM PERMEASE-RELATED"/>
    <property type="match status" value="1"/>
</dbReference>
<evidence type="ECO:0000256" key="4">
    <source>
        <dbReference type="ARBA" id="ARBA00022692"/>
    </source>
</evidence>
<dbReference type="GO" id="GO:0055085">
    <property type="term" value="P:transmembrane transport"/>
    <property type="evidence" value="ECO:0007669"/>
    <property type="project" value="InterPro"/>
</dbReference>
<evidence type="ECO:0000256" key="2">
    <source>
        <dbReference type="ARBA" id="ARBA00022448"/>
    </source>
</evidence>
<keyword evidence="6 7" id="KW-0472">Membrane</keyword>
<keyword evidence="5 7" id="KW-1133">Transmembrane helix</keyword>
<feature type="domain" description="ABC transmembrane type-1" evidence="8">
    <location>
        <begin position="66"/>
        <end position="256"/>
    </location>
</feature>
<keyword evidence="10" id="KW-1185">Reference proteome</keyword>
<evidence type="ECO:0000256" key="3">
    <source>
        <dbReference type="ARBA" id="ARBA00022475"/>
    </source>
</evidence>
<dbReference type="AlphaFoldDB" id="A0A926KSA3"/>
<feature type="transmembrane region" description="Helical" evidence="7">
    <location>
        <begin position="70"/>
        <end position="91"/>
    </location>
</feature>
<evidence type="ECO:0000259" key="8">
    <source>
        <dbReference type="PROSITE" id="PS50928"/>
    </source>
</evidence>
<evidence type="ECO:0000256" key="1">
    <source>
        <dbReference type="ARBA" id="ARBA00004651"/>
    </source>
</evidence>
<evidence type="ECO:0000313" key="9">
    <source>
        <dbReference type="EMBL" id="MBD0381338.1"/>
    </source>
</evidence>
<organism evidence="9 10">
    <name type="scientific">Paenibacillus sedimenti</name>
    <dbReference type="NCBI Taxonomy" id="2770274"/>
    <lineage>
        <taxon>Bacteria</taxon>
        <taxon>Bacillati</taxon>
        <taxon>Bacillota</taxon>
        <taxon>Bacilli</taxon>
        <taxon>Bacillales</taxon>
        <taxon>Paenibacillaceae</taxon>
        <taxon>Paenibacillus</taxon>
    </lineage>
</organism>
<evidence type="ECO:0000313" key="10">
    <source>
        <dbReference type="Proteomes" id="UP000650466"/>
    </source>
</evidence>
<dbReference type="GO" id="GO:0005886">
    <property type="term" value="C:plasma membrane"/>
    <property type="evidence" value="ECO:0007669"/>
    <property type="project" value="UniProtKB-SubCell"/>
</dbReference>
<evidence type="ECO:0000256" key="5">
    <source>
        <dbReference type="ARBA" id="ARBA00022989"/>
    </source>
</evidence>
<dbReference type="InterPro" id="IPR035906">
    <property type="entry name" value="MetI-like_sf"/>
</dbReference>
<feature type="transmembrane region" description="Helical" evidence="7">
    <location>
        <begin position="191"/>
        <end position="214"/>
    </location>
</feature>
<reference evidence="9" key="1">
    <citation type="submission" date="2020-09" db="EMBL/GenBank/DDBJ databases">
        <title>Draft Genome Sequence of Paenibacillus sp. WST5.</title>
        <authorList>
            <person name="Bao Z."/>
        </authorList>
    </citation>
    <scope>NUCLEOTIDE SEQUENCE</scope>
    <source>
        <strain evidence="9">WST5</strain>
    </source>
</reference>
<proteinExistence type="inferred from homology"/>
<feature type="transmembrane region" description="Helical" evidence="7">
    <location>
        <begin position="234"/>
        <end position="256"/>
    </location>
</feature>
<feature type="transmembrane region" description="Helical" evidence="7">
    <location>
        <begin position="134"/>
        <end position="153"/>
    </location>
</feature>
<evidence type="ECO:0000256" key="7">
    <source>
        <dbReference type="RuleBase" id="RU363032"/>
    </source>
</evidence>
<dbReference type="RefSeq" id="WP_188175126.1">
    <property type="nucleotide sequence ID" value="NZ_JACVVD010000004.1"/>
</dbReference>
<dbReference type="EMBL" id="JACVVD010000004">
    <property type="protein sequence ID" value="MBD0381338.1"/>
    <property type="molecule type" value="Genomic_DNA"/>
</dbReference>
<dbReference type="Proteomes" id="UP000650466">
    <property type="component" value="Unassembled WGS sequence"/>
</dbReference>
<dbReference type="InterPro" id="IPR050901">
    <property type="entry name" value="BP-dep_ABC_trans_perm"/>
</dbReference>
<keyword evidence="3" id="KW-1003">Cell membrane</keyword>
<dbReference type="PANTHER" id="PTHR32243:SF52">
    <property type="entry name" value="ABC TRANSPORTER PERMEASE PROTEIN"/>
    <property type="match status" value="1"/>
</dbReference>
<keyword evidence="4 7" id="KW-0812">Transmembrane</keyword>
<dbReference type="SUPFAM" id="SSF161098">
    <property type="entry name" value="MetI-like"/>
    <property type="match status" value="1"/>
</dbReference>
<dbReference type="Gene3D" id="1.10.3720.10">
    <property type="entry name" value="MetI-like"/>
    <property type="match status" value="1"/>
</dbReference>
<feature type="transmembrane region" description="Helical" evidence="7">
    <location>
        <begin position="7"/>
        <end position="29"/>
    </location>
</feature>
<feature type="transmembrane region" description="Helical" evidence="7">
    <location>
        <begin position="103"/>
        <end position="122"/>
    </location>
</feature>
<gene>
    <name evidence="9" type="ORF">ICC18_14525</name>
</gene>
<accession>A0A926KSA3</accession>
<keyword evidence="2 7" id="KW-0813">Transport</keyword>